<keyword evidence="4" id="KW-0812">Transmembrane</keyword>
<dbReference type="GeneID" id="106812681"/>
<dbReference type="PANTHER" id="PTHR10414:SF37">
    <property type="entry name" value="BB IN A BOXCAR, ISOFORM C"/>
    <property type="match status" value="1"/>
</dbReference>
<dbReference type="InterPro" id="IPR043130">
    <property type="entry name" value="CDP-OH_PTrfase_TM_dom"/>
</dbReference>
<dbReference type="PANTHER" id="PTHR10414">
    <property type="entry name" value="ETHANOLAMINEPHOSPHOTRANSFERASE"/>
    <property type="match status" value="1"/>
</dbReference>
<keyword evidence="5" id="KW-1185">Reference proteome</keyword>
<feature type="transmembrane region" description="Helical" evidence="4">
    <location>
        <begin position="30"/>
        <end position="48"/>
    </location>
</feature>
<evidence type="ECO:0000313" key="5">
    <source>
        <dbReference type="Proteomes" id="UP000695022"/>
    </source>
</evidence>
<dbReference type="InterPro" id="IPR014472">
    <property type="entry name" value="CHOPT"/>
</dbReference>
<evidence type="ECO:0000256" key="4">
    <source>
        <dbReference type="SAM" id="Phobius"/>
    </source>
</evidence>
<dbReference type="Proteomes" id="UP000695022">
    <property type="component" value="Unplaced"/>
</dbReference>
<dbReference type="RefSeq" id="XP_014672100.1">
    <property type="nucleotide sequence ID" value="XM_014816614.1"/>
</dbReference>
<accession>A0ABM1EIS9</accession>
<comment type="similarity">
    <text evidence="2">Belongs to the CDP-alcohol phosphatidyltransferase class-I family.</text>
</comment>
<keyword evidence="3 4" id="KW-0472">Membrane</keyword>
<sequence>MISCMLSPTQLKRLKNHKYKCENTSVLGPYMQIPACVWLLCALGLFLYQTLDTLDGKQNGRMGTSLTSIVAELFDHGCDSVSAVFLMLEFCISLQLGKQPEIMFAVVMLSFFIFYLAHWTTYVCGYFYFGSFDVAELQMAGIGMFLASAVFGSAMWKTQWLFPVLPIMTVIIPAYLIHVRSPSGLFENYPCLYLIAFGLVSAKMCNRLVVAHMAKSELSMWDSSLFGPALLLLNQLASSPISERRVLWLFLLYCLFDLLHYFYCVAQQICGYFNIYCFTYGSPPSDTGHHGTGHNCTQPTVRSDTEHHMTVENGIGHHGLAQD</sequence>
<evidence type="ECO:0000256" key="3">
    <source>
        <dbReference type="ARBA" id="ARBA00023136"/>
    </source>
</evidence>
<reference evidence="6" key="1">
    <citation type="submission" date="2025-08" db="UniProtKB">
        <authorList>
            <consortium name="RefSeq"/>
        </authorList>
    </citation>
    <scope>IDENTIFICATION</scope>
</reference>
<evidence type="ECO:0000256" key="2">
    <source>
        <dbReference type="ARBA" id="ARBA00010441"/>
    </source>
</evidence>
<proteinExistence type="inferred from homology"/>
<protein>
    <submittedName>
        <fullName evidence="6">Choline/ethanolaminephosphotransferase 1-like</fullName>
    </submittedName>
</protein>
<comment type="subcellular location">
    <subcellularLocation>
        <location evidence="1">Membrane</location>
    </subcellularLocation>
</comment>
<evidence type="ECO:0000256" key="1">
    <source>
        <dbReference type="ARBA" id="ARBA00004370"/>
    </source>
</evidence>
<feature type="transmembrane region" description="Helical" evidence="4">
    <location>
        <begin position="102"/>
        <end position="129"/>
    </location>
</feature>
<gene>
    <name evidence="6" type="primary">LOC106812681</name>
</gene>
<feature type="transmembrane region" description="Helical" evidence="4">
    <location>
        <begin position="160"/>
        <end position="180"/>
    </location>
</feature>
<keyword evidence="4" id="KW-1133">Transmembrane helix</keyword>
<organism evidence="5 6">
    <name type="scientific">Priapulus caudatus</name>
    <name type="common">Priapulid worm</name>
    <dbReference type="NCBI Taxonomy" id="37621"/>
    <lineage>
        <taxon>Eukaryota</taxon>
        <taxon>Metazoa</taxon>
        <taxon>Ecdysozoa</taxon>
        <taxon>Scalidophora</taxon>
        <taxon>Priapulida</taxon>
        <taxon>Priapulimorpha</taxon>
        <taxon>Priapulimorphida</taxon>
        <taxon>Priapulidae</taxon>
        <taxon>Priapulus</taxon>
    </lineage>
</organism>
<feature type="transmembrane region" description="Helical" evidence="4">
    <location>
        <begin position="192"/>
        <end position="210"/>
    </location>
</feature>
<name>A0ABM1EIS9_PRICU</name>
<feature type="transmembrane region" description="Helical" evidence="4">
    <location>
        <begin position="135"/>
        <end position="153"/>
    </location>
</feature>
<feature type="transmembrane region" description="Helical" evidence="4">
    <location>
        <begin position="246"/>
        <end position="263"/>
    </location>
</feature>
<dbReference type="Gene3D" id="1.20.120.1760">
    <property type="match status" value="1"/>
</dbReference>
<evidence type="ECO:0000313" key="6">
    <source>
        <dbReference type="RefSeq" id="XP_014672100.1"/>
    </source>
</evidence>